<protein>
    <submittedName>
        <fullName evidence="1">Uncharacterized protein</fullName>
    </submittedName>
</protein>
<accession>A0A0V1I0G3</accession>
<gene>
    <name evidence="1" type="ORF">T4B_1129</name>
</gene>
<dbReference type="Proteomes" id="UP000054805">
    <property type="component" value="Unassembled WGS sequence"/>
</dbReference>
<dbReference type="EMBL" id="JYDS01000302">
    <property type="protein sequence ID" value="KRZ16409.1"/>
    <property type="molecule type" value="Genomic_DNA"/>
</dbReference>
<keyword evidence="2" id="KW-1185">Reference proteome</keyword>
<comment type="caution">
    <text evidence="1">The sequence shown here is derived from an EMBL/GenBank/DDBJ whole genome shotgun (WGS) entry which is preliminary data.</text>
</comment>
<evidence type="ECO:0000313" key="2">
    <source>
        <dbReference type="Proteomes" id="UP000054805"/>
    </source>
</evidence>
<name>A0A0V1I0G3_TRIPS</name>
<dbReference type="AlphaFoldDB" id="A0A0V1I0G3"/>
<evidence type="ECO:0000313" key="1">
    <source>
        <dbReference type="EMBL" id="KRZ16409.1"/>
    </source>
</evidence>
<sequence length="68" mass="8101">MYYKNDTQLFSLKAHHNSRFSAMCQKYDFLRHVTRLESFAKCHPKLPWTCAIKEEPLYLPQCVSQYTG</sequence>
<reference evidence="1 2" key="1">
    <citation type="submission" date="2015-01" db="EMBL/GenBank/DDBJ databases">
        <title>Evolution of Trichinella species and genotypes.</title>
        <authorList>
            <person name="Korhonen P.K."/>
            <person name="Edoardo P."/>
            <person name="Giuseppe L.R."/>
            <person name="Gasser R.B."/>
        </authorList>
    </citation>
    <scope>NUCLEOTIDE SEQUENCE [LARGE SCALE GENOMIC DNA]</scope>
    <source>
        <strain evidence="1">ISS588</strain>
    </source>
</reference>
<organism evidence="1 2">
    <name type="scientific">Trichinella pseudospiralis</name>
    <name type="common">Parasitic roundworm</name>
    <dbReference type="NCBI Taxonomy" id="6337"/>
    <lineage>
        <taxon>Eukaryota</taxon>
        <taxon>Metazoa</taxon>
        <taxon>Ecdysozoa</taxon>
        <taxon>Nematoda</taxon>
        <taxon>Enoplea</taxon>
        <taxon>Dorylaimia</taxon>
        <taxon>Trichinellida</taxon>
        <taxon>Trichinellidae</taxon>
        <taxon>Trichinella</taxon>
    </lineage>
</organism>
<proteinExistence type="predicted"/>